<organism evidence="2 3">
    <name type="scientific">Pelomicrobium methylotrophicum</name>
    <dbReference type="NCBI Taxonomy" id="2602750"/>
    <lineage>
        <taxon>Bacteria</taxon>
        <taxon>Pseudomonadati</taxon>
        <taxon>Pseudomonadota</taxon>
        <taxon>Hydrogenophilia</taxon>
        <taxon>Hydrogenophilia incertae sedis</taxon>
        <taxon>Pelomicrobium</taxon>
    </lineage>
</organism>
<dbReference type="InParanoid" id="A0A5C7EI26"/>
<dbReference type="EMBL" id="VPFL01000028">
    <property type="protein sequence ID" value="TXF10498.1"/>
    <property type="molecule type" value="Genomic_DNA"/>
</dbReference>
<evidence type="ECO:0000313" key="2">
    <source>
        <dbReference type="EMBL" id="TXF10498.1"/>
    </source>
</evidence>
<accession>A0A5C7EI26</accession>
<proteinExistence type="predicted"/>
<reference evidence="2 3" key="1">
    <citation type="submission" date="2019-08" db="EMBL/GenBank/DDBJ databases">
        <title>Pelomicrobium methylotrophicum gen. nov., sp. nov. a moderately thermophilic, facultatively anaerobic, lithoautotrophic and methylotrophic bacterium isolated from a terrestrial mud volcano.</title>
        <authorList>
            <person name="Slobodkina G.B."/>
            <person name="Merkel A.Y."/>
            <person name="Slobodkin A.I."/>
        </authorList>
    </citation>
    <scope>NUCLEOTIDE SEQUENCE [LARGE SCALE GENOMIC DNA]</scope>
    <source>
        <strain evidence="2 3">SM250</strain>
    </source>
</reference>
<dbReference type="Proteomes" id="UP000321201">
    <property type="component" value="Unassembled WGS sequence"/>
</dbReference>
<evidence type="ECO:0000256" key="1">
    <source>
        <dbReference type="SAM" id="MobiDB-lite"/>
    </source>
</evidence>
<dbReference type="AlphaFoldDB" id="A0A5C7EI26"/>
<gene>
    <name evidence="2" type="ORF">FR698_14850</name>
</gene>
<sequence>MSSSRPVTTGIRGWVRCGTSSASVMGMGQEANAASPSSQRPPDADPREAGLAFALRTVSSGKSYSFNPNVRSIP</sequence>
<protein>
    <submittedName>
        <fullName evidence="2">Uncharacterized protein</fullName>
    </submittedName>
</protein>
<comment type="caution">
    <text evidence="2">The sequence shown here is derived from an EMBL/GenBank/DDBJ whole genome shotgun (WGS) entry which is preliminary data.</text>
</comment>
<evidence type="ECO:0000313" key="3">
    <source>
        <dbReference type="Proteomes" id="UP000321201"/>
    </source>
</evidence>
<name>A0A5C7EI26_9PROT</name>
<dbReference type="RefSeq" id="WP_147800978.1">
    <property type="nucleotide sequence ID" value="NZ_VPFL01000028.1"/>
</dbReference>
<keyword evidence="3" id="KW-1185">Reference proteome</keyword>
<feature type="region of interest" description="Disordered" evidence="1">
    <location>
        <begin position="21"/>
        <end position="49"/>
    </location>
</feature>